<sequence>MQEADQIALAIAHGVSGYAPPPCCTDDDIDATIERIIRTLNQTLEDPDVRSAFKVTASRWKFGPRDDRNIAAAKFSKFSAAPHRQFGEIPSYQMALFFLDHSLSPGNRG</sequence>
<protein>
    <submittedName>
        <fullName evidence="1">Uncharacterized protein</fullName>
    </submittedName>
</protein>
<dbReference type="EMBL" id="FBWC01000037">
    <property type="protein sequence ID" value="CUX66019.1"/>
    <property type="molecule type" value="Genomic_DNA"/>
</dbReference>
<evidence type="ECO:0000313" key="1">
    <source>
        <dbReference type="EMBL" id="CUX66019.1"/>
    </source>
</evidence>
<accession>A0A1S7SBQ1</accession>
<evidence type="ECO:0000313" key="2">
    <source>
        <dbReference type="Proteomes" id="UP000191897"/>
    </source>
</evidence>
<gene>
    <name evidence="1" type="ORF">AGR4C_pa60052</name>
</gene>
<organism evidence="1 2">
    <name type="scientific">Agrobacterium tumefaciens str. Kerr 14</name>
    <dbReference type="NCBI Taxonomy" id="1183424"/>
    <lineage>
        <taxon>Bacteria</taxon>
        <taxon>Pseudomonadati</taxon>
        <taxon>Pseudomonadota</taxon>
        <taxon>Alphaproteobacteria</taxon>
        <taxon>Hyphomicrobiales</taxon>
        <taxon>Rhizobiaceae</taxon>
        <taxon>Rhizobium/Agrobacterium group</taxon>
        <taxon>Agrobacterium</taxon>
        <taxon>Agrobacterium tumefaciens complex</taxon>
    </lineage>
</organism>
<name>A0A1S7SBQ1_AGRTU</name>
<dbReference type="Proteomes" id="UP000191897">
    <property type="component" value="Unassembled WGS sequence"/>
</dbReference>
<dbReference type="RefSeq" id="WP_080867662.1">
    <property type="nucleotide sequence ID" value="NZ_LT009732.1"/>
</dbReference>
<proteinExistence type="predicted"/>
<reference evidence="1 2" key="1">
    <citation type="submission" date="2016-01" db="EMBL/GenBank/DDBJ databases">
        <authorList>
            <person name="Oliw E.H."/>
        </authorList>
    </citation>
    <scope>NUCLEOTIDE SEQUENCE [LARGE SCALE GENOMIC DNA]</scope>
    <source>
        <strain evidence="1 2">Kerr 14</strain>
    </source>
</reference>
<dbReference type="AlphaFoldDB" id="A0A1S7SBQ1"/>